<protein>
    <recommendedName>
        <fullName evidence="7">F-box domain-containing protein</fullName>
    </recommendedName>
</protein>
<dbReference type="PANTHER" id="PTHR31900">
    <property type="entry name" value="F-BOX/RNI SUPERFAMILY PROTEIN-RELATED"/>
    <property type="match status" value="1"/>
</dbReference>
<evidence type="ECO:0000313" key="6">
    <source>
        <dbReference type="Proteomes" id="UP000824890"/>
    </source>
</evidence>
<dbReference type="InterPro" id="IPR050232">
    <property type="entry name" value="FBL13/AtMIF1-like"/>
</dbReference>
<proteinExistence type="predicted"/>
<dbReference type="SUPFAM" id="SSF81383">
    <property type="entry name" value="F-box domain"/>
    <property type="match status" value="1"/>
</dbReference>
<dbReference type="Pfam" id="PF24758">
    <property type="entry name" value="LRR_At5g56370"/>
    <property type="match status" value="1"/>
</dbReference>
<feature type="domain" description="FBD" evidence="3">
    <location>
        <begin position="526"/>
        <end position="570"/>
    </location>
</feature>
<evidence type="ECO:0008006" key="7">
    <source>
        <dbReference type="Google" id="ProtNLM"/>
    </source>
</evidence>
<accession>A0ABQ7YB96</accession>
<reference evidence="5 6" key="1">
    <citation type="submission" date="2021-05" db="EMBL/GenBank/DDBJ databases">
        <title>Genome Assembly of Synthetic Allotetraploid Brassica napus Reveals Homoeologous Exchanges between Subgenomes.</title>
        <authorList>
            <person name="Davis J.T."/>
        </authorList>
    </citation>
    <scope>NUCLEOTIDE SEQUENCE [LARGE SCALE GENOMIC DNA]</scope>
    <source>
        <strain evidence="6">cv. Da-Ae</strain>
        <tissue evidence="5">Seedling</tissue>
    </source>
</reference>
<evidence type="ECO:0000313" key="5">
    <source>
        <dbReference type="EMBL" id="KAH0865465.1"/>
    </source>
</evidence>
<dbReference type="EMBL" id="JAGKQM010000018">
    <property type="protein sequence ID" value="KAH0865465.1"/>
    <property type="molecule type" value="Genomic_DNA"/>
</dbReference>
<dbReference type="Gene3D" id="3.80.10.10">
    <property type="entry name" value="Ribonuclease Inhibitor"/>
    <property type="match status" value="1"/>
</dbReference>
<name>A0ABQ7YB96_BRANA</name>
<feature type="region of interest" description="Disordered" evidence="1">
    <location>
        <begin position="334"/>
        <end position="355"/>
    </location>
</feature>
<dbReference type="SUPFAM" id="SSF52058">
    <property type="entry name" value="L domain-like"/>
    <property type="match status" value="1"/>
</dbReference>
<evidence type="ECO:0000256" key="1">
    <source>
        <dbReference type="SAM" id="MobiDB-lite"/>
    </source>
</evidence>
<evidence type="ECO:0000259" key="4">
    <source>
        <dbReference type="Pfam" id="PF24758"/>
    </source>
</evidence>
<dbReference type="Gene3D" id="3.30.40.10">
    <property type="entry name" value="Zinc/RING finger domain, C3HC4 (zinc finger)"/>
    <property type="match status" value="1"/>
</dbReference>
<dbReference type="InterPro" id="IPR032675">
    <property type="entry name" value="LRR_dom_sf"/>
</dbReference>
<dbReference type="InterPro" id="IPR055411">
    <property type="entry name" value="LRR_FXL15/At3g58940/PEG3-like"/>
</dbReference>
<feature type="domain" description="F-box" evidence="2">
    <location>
        <begin position="4"/>
        <end position="41"/>
    </location>
</feature>
<dbReference type="Proteomes" id="UP000824890">
    <property type="component" value="Unassembled WGS sequence"/>
</dbReference>
<dbReference type="Pfam" id="PF08387">
    <property type="entry name" value="FBD"/>
    <property type="match status" value="1"/>
</dbReference>
<evidence type="ECO:0000259" key="3">
    <source>
        <dbReference type="Pfam" id="PF08387"/>
    </source>
</evidence>
<dbReference type="Pfam" id="PF00646">
    <property type="entry name" value="F-box"/>
    <property type="match status" value="1"/>
</dbReference>
<evidence type="ECO:0000259" key="2">
    <source>
        <dbReference type="Pfam" id="PF00646"/>
    </source>
</evidence>
<keyword evidence="6" id="KW-1185">Reference proteome</keyword>
<dbReference type="InterPro" id="IPR001810">
    <property type="entry name" value="F-box_dom"/>
</dbReference>
<organism evidence="5 6">
    <name type="scientific">Brassica napus</name>
    <name type="common">Rape</name>
    <dbReference type="NCBI Taxonomy" id="3708"/>
    <lineage>
        <taxon>Eukaryota</taxon>
        <taxon>Viridiplantae</taxon>
        <taxon>Streptophyta</taxon>
        <taxon>Embryophyta</taxon>
        <taxon>Tracheophyta</taxon>
        <taxon>Spermatophyta</taxon>
        <taxon>Magnoliopsida</taxon>
        <taxon>eudicotyledons</taxon>
        <taxon>Gunneridae</taxon>
        <taxon>Pentapetalae</taxon>
        <taxon>rosids</taxon>
        <taxon>malvids</taxon>
        <taxon>Brassicales</taxon>
        <taxon>Brassicaceae</taxon>
        <taxon>Brassiceae</taxon>
        <taxon>Brassica</taxon>
    </lineage>
</organism>
<gene>
    <name evidence="5" type="ORF">HID58_082676</name>
</gene>
<dbReference type="SUPFAM" id="SSF57850">
    <property type="entry name" value="RING/U-box"/>
    <property type="match status" value="1"/>
</dbReference>
<feature type="domain" description="F-box/LRR-repeat protein 15/At3g58940/PEG3-like LRR" evidence="4">
    <location>
        <begin position="94"/>
        <end position="232"/>
    </location>
</feature>
<comment type="caution">
    <text evidence="5">The sequence shown here is derived from an EMBL/GenBank/DDBJ whole genome shotgun (WGS) entry which is preliminary data.</text>
</comment>
<dbReference type="PANTHER" id="PTHR31900:SF34">
    <property type="entry name" value="EMB|CAB62440.1-RELATED"/>
    <property type="match status" value="1"/>
</dbReference>
<dbReference type="InterPro" id="IPR006566">
    <property type="entry name" value="FBD"/>
</dbReference>
<dbReference type="InterPro" id="IPR036047">
    <property type="entry name" value="F-box-like_dom_sf"/>
</dbReference>
<dbReference type="InterPro" id="IPR013083">
    <property type="entry name" value="Znf_RING/FYVE/PHD"/>
</dbReference>
<sequence>MDMISQLSDDLLIRILSLVPTKHVMATCCLSKRWLLFWSLVPKLEYDDSSYSDENYATFTKFVYGSLMSNKAPVLESLTLTLGPNFQAIDVGIWIETAVCHRVHAIIVNTLPYEEKGTMISLPSSIYTCETLETLELSGCFCLNDIPFSVCLPSLKTLEIINVEVSSLTRLLSGCPNLDHLVVHREDIDVDIVVPSLRKLNMVNYTGGQKGSGFVIDARSLVSLYIKDDVFNDYHRIEYMPKLEEAYVDITCGVRDHKFLKAFTCARALSLCLSFLEVLSPRSMIFHNLVYLTLNTCVHGWWDLVTHMLQDSPKLRFLKLHDICYGKERSAEKKNRKNKETKSETKEEKRAEKDEKILPEEKNTTSVALPCIDKLRDELSCAICLEICYEPSTTTCGHRYILLHNKHHRVVIVRNGKYCTETPSPRDSNQKVTSRNRDTAFQARLQRDDISRLLVSEERRRRGVRLDQDSDAAFALRLQRLQRDALPLFSMLRVKFKSCIDREPLLNEEHDLSLTSIEPPDCWKPPSSVPKCLLHTFEDFEWHGYKGRRGDVVMAAYLIEHATWLQEVAFFSEEFDDKRDTMLEDFTSVAAPSPCFTFYWSSDQGMTYSCYILEKT</sequence>